<reference evidence="3" key="1">
    <citation type="journal article" date="2014" name="Proc. Natl. Acad. Sci. U.S.A.">
        <title>Extensive sampling of basidiomycete genomes demonstrates inadequacy of the white-rot/brown-rot paradigm for wood decay fungi.</title>
        <authorList>
            <person name="Riley R."/>
            <person name="Salamov A.A."/>
            <person name="Brown D.W."/>
            <person name="Nagy L.G."/>
            <person name="Floudas D."/>
            <person name="Held B.W."/>
            <person name="Levasseur A."/>
            <person name="Lombard V."/>
            <person name="Morin E."/>
            <person name="Otillar R."/>
            <person name="Lindquist E.A."/>
            <person name="Sun H."/>
            <person name="LaButti K.M."/>
            <person name="Schmutz J."/>
            <person name="Jabbour D."/>
            <person name="Luo H."/>
            <person name="Baker S.E."/>
            <person name="Pisabarro A.G."/>
            <person name="Walton J.D."/>
            <person name="Blanchette R.A."/>
            <person name="Henrissat B."/>
            <person name="Martin F."/>
            <person name="Cullen D."/>
            <person name="Hibbett D.S."/>
            <person name="Grigoriev I.V."/>
        </authorList>
    </citation>
    <scope>NUCLEOTIDE SEQUENCE [LARGE SCALE GENOMIC DNA]</scope>
    <source>
        <strain evidence="3">FD-172 SS1</strain>
    </source>
</reference>
<name>A0A067LWN7_BOTB1</name>
<dbReference type="InterPro" id="IPR006073">
    <property type="entry name" value="GTP-bd"/>
</dbReference>
<dbReference type="SUPFAM" id="SSF52540">
    <property type="entry name" value="P-loop containing nucleoside triphosphate hydrolases"/>
    <property type="match status" value="1"/>
</dbReference>
<dbReference type="Proteomes" id="UP000027195">
    <property type="component" value="Unassembled WGS sequence"/>
</dbReference>
<evidence type="ECO:0000313" key="2">
    <source>
        <dbReference type="EMBL" id="KDQ07609.1"/>
    </source>
</evidence>
<dbReference type="GO" id="GO:0005525">
    <property type="term" value="F:GTP binding"/>
    <property type="evidence" value="ECO:0007669"/>
    <property type="project" value="InterPro"/>
</dbReference>
<evidence type="ECO:0000313" key="3">
    <source>
        <dbReference type="Proteomes" id="UP000027195"/>
    </source>
</evidence>
<proteinExistence type="predicted"/>
<sequence>MSPQNLDRDLPPIADELLSECPRFRILVLGKSGVGKTSLIKNVLKIESIQASNLISGVSDVNEELTSPANDRIVLHDSPGFEPGEVENYDTITEFINGRVSQSHIKNRLHAIWYCIQIPHAVPTIVVFTKYDRLLDHTRFTSNADELNDESPEVVSSISEEKANAEFQNTCMDVLKRYNTELEWAKVSIMSGYEDTCTALVDQTSNLVLAANRGWYLSADTQRMHAEWKIIFISVRIKSGMEKYWLDVASSTHFDRHPLRQCLRRILLDMLQIWNFNDSDKILMGTEFEAMVFRLVQDLGDPGSEGPSPSFRQGKTTAIRETLDGSVSPGPPDNGGWLLGTYERGTPAPRHLIMLMGFIVDLTMMLERLFWTMFRKDVQSVTIEHVQEVFNKYIISHERTKIHREITDGATDRSPQSCTGVQYHYF</sequence>
<dbReference type="CDD" id="cd00882">
    <property type="entry name" value="Ras_like_GTPase"/>
    <property type="match status" value="1"/>
</dbReference>
<dbReference type="EMBL" id="KL198104">
    <property type="protein sequence ID" value="KDQ07609.1"/>
    <property type="molecule type" value="Genomic_DNA"/>
</dbReference>
<organism evidence="2 3">
    <name type="scientific">Botryobasidium botryosum (strain FD-172 SS1)</name>
    <dbReference type="NCBI Taxonomy" id="930990"/>
    <lineage>
        <taxon>Eukaryota</taxon>
        <taxon>Fungi</taxon>
        <taxon>Dikarya</taxon>
        <taxon>Basidiomycota</taxon>
        <taxon>Agaricomycotina</taxon>
        <taxon>Agaricomycetes</taxon>
        <taxon>Cantharellales</taxon>
        <taxon>Botryobasidiaceae</taxon>
        <taxon>Botryobasidium</taxon>
    </lineage>
</organism>
<dbReference type="Pfam" id="PF01926">
    <property type="entry name" value="MMR_HSR1"/>
    <property type="match status" value="1"/>
</dbReference>
<feature type="domain" description="G" evidence="1">
    <location>
        <begin position="25"/>
        <end position="96"/>
    </location>
</feature>
<keyword evidence="3" id="KW-1185">Reference proteome</keyword>
<protein>
    <recommendedName>
        <fullName evidence="1">G domain-containing protein</fullName>
    </recommendedName>
</protein>
<gene>
    <name evidence="2" type="ORF">BOTBODRAFT_598199</name>
</gene>
<dbReference type="AlphaFoldDB" id="A0A067LWN7"/>
<dbReference type="InterPro" id="IPR027417">
    <property type="entry name" value="P-loop_NTPase"/>
</dbReference>
<dbReference type="STRING" id="930990.A0A067LWN7"/>
<accession>A0A067LWN7</accession>
<dbReference type="OrthoDB" id="391988at2759"/>
<dbReference type="Gene3D" id="3.40.50.300">
    <property type="entry name" value="P-loop containing nucleotide triphosphate hydrolases"/>
    <property type="match status" value="1"/>
</dbReference>
<dbReference type="InParanoid" id="A0A067LWN7"/>
<evidence type="ECO:0000259" key="1">
    <source>
        <dbReference type="Pfam" id="PF01926"/>
    </source>
</evidence>
<dbReference type="HOGENOM" id="CLU_023805_2_1_1"/>